<feature type="signal peptide" evidence="2">
    <location>
        <begin position="1"/>
        <end position="18"/>
    </location>
</feature>
<comment type="caution">
    <text evidence="3">The sequence shown here is derived from an EMBL/GenBank/DDBJ whole genome shotgun (WGS) entry which is preliminary data.</text>
</comment>
<dbReference type="RefSeq" id="WP_125945051.1">
    <property type="nucleotide sequence ID" value="NZ_SSTI01000006.1"/>
</dbReference>
<keyword evidence="4" id="KW-1185">Reference proteome</keyword>
<dbReference type="EMBL" id="SSTI01000006">
    <property type="protein sequence ID" value="THG39978.1"/>
    <property type="molecule type" value="Genomic_DNA"/>
</dbReference>
<feature type="chain" id="PRO_5046210140" evidence="2">
    <location>
        <begin position="19"/>
        <end position="109"/>
    </location>
</feature>
<accession>A0ABY2QHD9</accession>
<protein>
    <submittedName>
        <fullName evidence="3">Uncharacterized protein</fullName>
    </submittedName>
</protein>
<gene>
    <name evidence="3" type="ORF">E5988_09990</name>
</gene>
<dbReference type="Proteomes" id="UP000308038">
    <property type="component" value="Unassembled WGS sequence"/>
</dbReference>
<feature type="compositionally biased region" description="Polar residues" evidence="1">
    <location>
        <begin position="99"/>
        <end position="109"/>
    </location>
</feature>
<feature type="compositionally biased region" description="Polar residues" evidence="1">
    <location>
        <begin position="24"/>
        <end position="42"/>
    </location>
</feature>
<evidence type="ECO:0000256" key="1">
    <source>
        <dbReference type="SAM" id="MobiDB-lite"/>
    </source>
</evidence>
<keyword evidence="2" id="KW-0732">Signal</keyword>
<organism evidence="3 4">
    <name type="scientific">Sphingomonas olei</name>
    <dbReference type="NCBI Taxonomy" id="1886787"/>
    <lineage>
        <taxon>Bacteria</taxon>
        <taxon>Pseudomonadati</taxon>
        <taxon>Pseudomonadota</taxon>
        <taxon>Alphaproteobacteria</taxon>
        <taxon>Sphingomonadales</taxon>
        <taxon>Sphingomonadaceae</taxon>
        <taxon>Sphingomonas</taxon>
    </lineage>
</organism>
<evidence type="ECO:0000313" key="4">
    <source>
        <dbReference type="Proteomes" id="UP000308038"/>
    </source>
</evidence>
<proteinExistence type="predicted"/>
<evidence type="ECO:0000256" key="2">
    <source>
        <dbReference type="SAM" id="SignalP"/>
    </source>
</evidence>
<sequence length="109" mass="11127">MKSFLLAAAALIAAPAIAQDQSAMADQAPTAQTGAVQTSTDPNGMRIIETPGGYEPAGSPLKGTPEPGSKVVFQPAPPPSVAFPPPPPLPSYPPCKKGQFNNCMQRGGK</sequence>
<name>A0ABY2QHD9_9SPHN</name>
<feature type="region of interest" description="Disordered" evidence="1">
    <location>
        <begin position="24"/>
        <end position="109"/>
    </location>
</feature>
<reference evidence="3 4" key="1">
    <citation type="submission" date="2019-04" db="EMBL/GenBank/DDBJ databases">
        <title>Microbes associate with the intestines of laboratory mice.</title>
        <authorList>
            <person name="Navarre W."/>
            <person name="Wong E."/>
            <person name="Huang K.C."/>
            <person name="Tropini C."/>
            <person name="Ng K."/>
            <person name="Yu B."/>
        </authorList>
    </citation>
    <scope>NUCLEOTIDE SEQUENCE [LARGE SCALE GENOMIC DNA]</scope>
    <source>
        <strain evidence="3 4">NM83_B4-11</strain>
    </source>
</reference>
<evidence type="ECO:0000313" key="3">
    <source>
        <dbReference type="EMBL" id="THG39978.1"/>
    </source>
</evidence>
<feature type="compositionally biased region" description="Pro residues" evidence="1">
    <location>
        <begin position="75"/>
        <end position="93"/>
    </location>
</feature>